<dbReference type="HOGENOM" id="CLU_115857_1_0_11"/>
<dbReference type="Proteomes" id="UP000000849">
    <property type="component" value="Chromosome"/>
</dbReference>
<accession>D5UC67</accession>
<proteinExistence type="predicted"/>
<reference evidence="2 3" key="1">
    <citation type="journal article" date="2010" name="Stand. Genomic Sci.">
        <title>Complete genome sequence of Cellulomonas flavigena type strain (134).</title>
        <authorList>
            <person name="Abt B."/>
            <person name="Foster B."/>
            <person name="Lapidus A."/>
            <person name="Clum A."/>
            <person name="Sun H."/>
            <person name="Pukall R."/>
            <person name="Lucas S."/>
            <person name="Glavina Del Rio T."/>
            <person name="Nolan M."/>
            <person name="Tice H."/>
            <person name="Cheng J.F."/>
            <person name="Pitluck S."/>
            <person name="Liolios K."/>
            <person name="Ivanova N."/>
            <person name="Mavromatis K."/>
            <person name="Ovchinnikova G."/>
            <person name="Pati A."/>
            <person name="Goodwin L."/>
            <person name="Chen A."/>
            <person name="Palaniappan K."/>
            <person name="Land M."/>
            <person name="Hauser L."/>
            <person name="Chang Y.J."/>
            <person name="Jeffries C.D."/>
            <person name="Rohde M."/>
            <person name="Goker M."/>
            <person name="Woyke T."/>
            <person name="Bristow J."/>
            <person name="Eisen J.A."/>
            <person name="Markowitz V."/>
            <person name="Hugenholtz P."/>
            <person name="Kyrpides N.C."/>
            <person name="Klenk H.P."/>
        </authorList>
    </citation>
    <scope>NUCLEOTIDE SEQUENCE [LARGE SCALE GENOMIC DNA]</scope>
    <source>
        <strain evidence="3">ATCC 482 / DSM 20109 / BCRC 11376 / JCM 18109 / NBRC 3775 / NCIMB 8073 / NRS 134</strain>
    </source>
</reference>
<sequence>MSTTDPARLVAWDRELRAVHARLRDSLQVARESVEDVAAGGPDAPTRDLLLFCTGFCAALDGHHRGEDDVVFPGLLGAAPELADVVSQLVRDHSVLSQLLGELQRAVDTGHAAGVHDPAALHRHLDGIEAVMETHFRYEEKRLLPVLAELALDATPRAALGPLA</sequence>
<dbReference type="KEGG" id="cfl:Cfla_3347"/>
<evidence type="ECO:0000313" key="2">
    <source>
        <dbReference type="EMBL" id="ADG76226.1"/>
    </source>
</evidence>
<evidence type="ECO:0000313" key="3">
    <source>
        <dbReference type="Proteomes" id="UP000000849"/>
    </source>
</evidence>
<name>D5UC67_CELFN</name>
<dbReference type="OrthoDB" id="8225825at2"/>
<organism evidence="2 3">
    <name type="scientific">Cellulomonas flavigena (strain ATCC 482 / DSM 20109 / BCRC 11376 / JCM 18109 / NBRC 3775 / NCIMB 8073 / NRS 134)</name>
    <dbReference type="NCBI Taxonomy" id="446466"/>
    <lineage>
        <taxon>Bacteria</taxon>
        <taxon>Bacillati</taxon>
        <taxon>Actinomycetota</taxon>
        <taxon>Actinomycetes</taxon>
        <taxon>Micrococcales</taxon>
        <taxon>Cellulomonadaceae</taxon>
        <taxon>Cellulomonas</taxon>
    </lineage>
</organism>
<dbReference type="AlphaFoldDB" id="D5UC67"/>
<dbReference type="CDD" id="cd12108">
    <property type="entry name" value="Hr-like"/>
    <property type="match status" value="1"/>
</dbReference>
<dbReference type="Gene3D" id="1.20.120.520">
    <property type="entry name" value="nmb1532 protein domain like"/>
    <property type="match status" value="1"/>
</dbReference>
<protein>
    <submittedName>
        <fullName evidence="2">Hemerythrin HHE cation binding domain protein</fullName>
    </submittedName>
</protein>
<gene>
    <name evidence="2" type="ordered locus">Cfla_3347</name>
</gene>
<evidence type="ECO:0000259" key="1">
    <source>
        <dbReference type="Pfam" id="PF01814"/>
    </source>
</evidence>
<dbReference type="Pfam" id="PF01814">
    <property type="entry name" value="Hemerythrin"/>
    <property type="match status" value="1"/>
</dbReference>
<dbReference type="InterPro" id="IPR012312">
    <property type="entry name" value="Hemerythrin-like"/>
</dbReference>
<dbReference type="EMBL" id="CP001964">
    <property type="protein sequence ID" value="ADG76226.1"/>
    <property type="molecule type" value="Genomic_DNA"/>
</dbReference>
<dbReference type="eggNOG" id="COG3945">
    <property type="taxonomic scope" value="Bacteria"/>
</dbReference>
<feature type="domain" description="Hemerythrin-like" evidence="1">
    <location>
        <begin position="15"/>
        <end position="147"/>
    </location>
</feature>
<keyword evidence="3" id="KW-1185">Reference proteome</keyword>
<dbReference type="STRING" id="446466.Cfla_3347"/>
<dbReference type="RefSeq" id="WP_013118555.1">
    <property type="nucleotide sequence ID" value="NC_014151.1"/>
</dbReference>